<dbReference type="Gene3D" id="3.50.50.60">
    <property type="entry name" value="FAD/NAD(P)-binding domain"/>
    <property type="match status" value="2"/>
</dbReference>
<dbReference type="SUPFAM" id="SSF51905">
    <property type="entry name" value="FAD/NAD(P)-binding domain"/>
    <property type="match status" value="2"/>
</dbReference>
<accession>A0A6I8MHK9</accession>
<dbReference type="Gene3D" id="3.30.390.30">
    <property type="match status" value="1"/>
</dbReference>
<protein>
    <submittedName>
        <fullName evidence="7">Ferredoxin--NAD(+) reductase</fullName>
    </submittedName>
</protein>
<organism evidence="7 8">
    <name type="scientific">Corynebacterium rouxii</name>
    <dbReference type="NCBI Taxonomy" id="2719119"/>
    <lineage>
        <taxon>Bacteria</taxon>
        <taxon>Bacillati</taxon>
        <taxon>Actinomycetota</taxon>
        <taxon>Actinomycetes</taxon>
        <taxon>Mycobacteriales</taxon>
        <taxon>Corynebacteriaceae</taxon>
        <taxon>Corynebacterium</taxon>
    </lineage>
</organism>
<dbReference type="GO" id="GO:0005737">
    <property type="term" value="C:cytoplasm"/>
    <property type="evidence" value="ECO:0007669"/>
    <property type="project" value="TreeGrafter"/>
</dbReference>
<dbReference type="Proteomes" id="UP000423525">
    <property type="component" value="Chromosome"/>
</dbReference>
<dbReference type="KEGG" id="crf:FRC0190_02111"/>
<dbReference type="PANTHER" id="PTHR43557">
    <property type="entry name" value="APOPTOSIS-INDUCING FACTOR 1"/>
    <property type="match status" value="1"/>
</dbReference>
<evidence type="ECO:0000259" key="5">
    <source>
        <dbReference type="Pfam" id="PF07992"/>
    </source>
</evidence>
<keyword evidence="4" id="KW-0560">Oxidoreductase</keyword>
<evidence type="ECO:0000256" key="1">
    <source>
        <dbReference type="ARBA" id="ARBA00001974"/>
    </source>
</evidence>
<comment type="cofactor">
    <cofactor evidence="1">
        <name>FAD</name>
        <dbReference type="ChEBI" id="CHEBI:57692"/>
    </cofactor>
</comment>
<dbReference type="AlphaFoldDB" id="A0A6I8MHK9"/>
<evidence type="ECO:0000313" key="8">
    <source>
        <dbReference type="Proteomes" id="UP000423525"/>
    </source>
</evidence>
<dbReference type="Pfam" id="PF14759">
    <property type="entry name" value="Reductase_C"/>
    <property type="match status" value="1"/>
</dbReference>
<dbReference type="Pfam" id="PF07992">
    <property type="entry name" value="Pyr_redox_2"/>
    <property type="match status" value="1"/>
</dbReference>
<dbReference type="GO" id="GO:0016651">
    <property type="term" value="F:oxidoreductase activity, acting on NAD(P)H"/>
    <property type="evidence" value="ECO:0007669"/>
    <property type="project" value="TreeGrafter"/>
</dbReference>
<keyword evidence="2" id="KW-0285">Flavoprotein</keyword>
<evidence type="ECO:0000256" key="4">
    <source>
        <dbReference type="ARBA" id="ARBA00023002"/>
    </source>
</evidence>
<reference evidence="7 8" key="1">
    <citation type="submission" date="2019-11" db="EMBL/GenBank/DDBJ databases">
        <authorList>
            <person name="Brisse S."/>
        </authorList>
    </citation>
    <scope>NUCLEOTIDE SEQUENCE [LARGE SCALE GENOMIC DNA]</scope>
    <source>
        <strain evidence="7">FRC0190</strain>
    </source>
</reference>
<dbReference type="InterPro" id="IPR023753">
    <property type="entry name" value="FAD/NAD-binding_dom"/>
</dbReference>
<dbReference type="EMBL" id="LR738855">
    <property type="protein sequence ID" value="VZH86182.1"/>
    <property type="molecule type" value="Genomic_DNA"/>
</dbReference>
<dbReference type="SUPFAM" id="SSF55424">
    <property type="entry name" value="FAD/NAD-linked reductases, dimerisation (C-terminal) domain"/>
    <property type="match status" value="1"/>
</dbReference>
<evidence type="ECO:0000256" key="2">
    <source>
        <dbReference type="ARBA" id="ARBA00022630"/>
    </source>
</evidence>
<dbReference type="PANTHER" id="PTHR43557:SF2">
    <property type="entry name" value="RIESKE DOMAIN-CONTAINING PROTEIN-RELATED"/>
    <property type="match status" value="1"/>
</dbReference>
<feature type="domain" description="FAD/NAD(P)-binding" evidence="5">
    <location>
        <begin position="3"/>
        <end position="297"/>
    </location>
</feature>
<gene>
    <name evidence="7" type="ORF">FRC0190_02111</name>
</gene>
<keyword evidence="3" id="KW-0274">FAD</keyword>
<name>A0A6I8MHK9_9CORY</name>
<dbReference type="InterPro" id="IPR028202">
    <property type="entry name" value="Reductase_C"/>
</dbReference>
<dbReference type="PRINTS" id="PR00368">
    <property type="entry name" value="FADPNR"/>
</dbReference>
<dbReference type="InterPro" id="IPR050446">
    <property type="entry name" value="FAD-oxidoreductase/Apoptosis"/>
</dbReference>
<dbReference type="InterPro" id="IPR016156">
    <property type="entry name" value="FAD/NAD-linked_Rdtase_dimer_sf"/>
</dbReference>
<proteinExistence type="predicted"/>
<dbReference type="InterPro" id="IPR036188">
    <property type="entry name" value="FAD/NAD-bd_sf"/>
</dbReference>
<feature type="domain" description="Reductase C-terminal" evidence="6">
    <location>
        <begin position="316"/>
        <end position="401"/>
    </location>
</feature>
<dbReference type="RefSeq" id="WP_155874199.1">
    <property type="nucleotide sequence ID" value="NZ_LR738855.1"/>
</dbReference>
<evidence type="ECO:0000313" key="7">
    <source>
        <dbReference type="EMBL" id="VZH86182.1"/>
    </source>
</evidence>
<evidence type="ECO:0000256" key="3">
    <source>
        <dbReference type="ARBA" id="ARBA00022827"/>
    </source>
</evidence>
<sequence length="402" mass="42948">MSNVTIVGGGIGGFTLASELRKRGWDQDIVIIDPAGLPYDRPPLSKEALVGTKSPEDLLLAPEQWYKDNNITVITGEVTRVDADQKKLILSNGGVTDYDKLVLATGGHARRGDTPGFDDDDIIVLRTTEDALALREQLVDGATVGIIGAGLIGAEVASSARSLGANVVLIDPAPISLIPAVGFELAERLHGLHEDHGVQFVNGMTTGVEKHGERFHVSVDGFDTVCVDALLLCIGLVPDESLADSAELECDGGVLVDHDQRTDNPDIWAIGDCARHKNPDGTLDRRHEHWDSAMQDAQAAAASIMGDARPQRTTSWFWTDRYGHHVEGVGSMTDLGTSVVRPDAEGRPAVVFRVADDGTLRGAASIDDSMAVRAARRIIDRGIVVDPAQLADTSIPVKKLAR</sequence>
<dbReference type="PRINTS" id="PR00411">
    <property type="entry name" value="PNDRDTASEI"/>
</dbReference>
<evidence type="ECO:0000259" key="6">
    <source>
        <dbReference type="Pfam" id="PF14759"/>
    </source>
</evidence>